<gene>
    <name evidence="2" type="ORF">OBE_03292</name>
</gene>
<dbReference type="PANTHER" id="PTHR43685:SF2">
    <property type="entry name" value="GLYCOSYLTRANSFERASE 2-LIKE DOMAIN-CONTAINING PROTEIN"/>
    <property type="match status" value="1"/>
</dbReference>
<name>K1TPM2_9ZZZZ</name>
<dbReference type="EC" id="2.-.-.-" evidence="2"/>
<proteinExistence type="predicted"/>
<organism evidence="2">
    <name type="scientific">human gut metagenome</name>
    <dbReference type="NCBI Taxonomy" id="408170"/>
    <lineage>
        <taxon>unclassified sequences</taxon>
        <taxon>metagenomes</taxon>
        <taxon>organismal metagenomes</taxon>
    </lineage>
</organism>
<accession>K1TPM2</accession>
<dbReference type="PANTHER" id="PTHR43685">
    <property type="entry name" value="GLYCOSYLTRANSFERASE"/>
    <property type="match status" value="1"/>
</dbReference>
<keyword evidence="2" id="KW-0808">Transferase</keyword>
<dbReference type="Pfam" id="PF00535">
    <property type="entry name" value="Glycos_transf_2"/>
    <property type="match status" value="1"/>
</dbReference>
<feature type="domain" description="Glycosyltransferase 2-like" evidence="1">
    <location>
        <begin position="8"/>
        <end position="57"/>
    </location>
</feature>
<dbReference type="InterPro" id="IPR050834">
    <property type="entry name" value="Glycosyltransf_2"/>
</dbReference>
<comment type="caution">
    <text evidence="2">The sequence shown here is derived from an EMBL/GenBank/DDBJ whole genome shotgun (WGS) entry which is preliminary data.</text>
</comment>
<dbReference type="Gene3D" id="3.90.550.10">
    <property type="entry name" value="Spore Coat Polysaccharide Biosynthesis Protein SpsA, Chain A"/>
    <property type="match status" value="1"/>
</dbReference>
<dbReference type="AlphaFoldDB" id="K1TPM2"/>
<dbReference type="CDD" id="cd00761">
    <property type="entry name" value="Glyco_tranf_GTA_type"/>
    <property type="match status" value="1"/>
</dbReference>
<evidence type="ECO:0000313" key="2">
    <source>
        <dbReference type="EMBL" id="EKC71643.1"/>
    </source>
</evidence>
<sequence length="130" mass="13926">MEQAPLISIIMPVYNAGVLLHTAVESVLRQSFADFELLLVDDGSTDGSAALAHELDQKKMAASGCWNSPMRASALRATLACSIAAASGSLFVMMMIPCCLMHWKPCWSLPNRTGADVVRGGYRLLRANAA</sequence>
<dbReference type="EMBL" id="AJWZ01002190">
    <property type="protein sequence ID" value="EKC71643.1"/>
    <property type="molecule type" value="Genomic_DNA"/>
</dbReference>
<reference evidence="2" key="1">
    <citation type="journal article" date="2013" name="Environ. Microbiol.">
        <title>Microbiota from the distal guts of lean and obese adolescents exhibit partial functional redundancy besides clear differences in community structure.</title>
        <authorList>
            <person name="Ferrer M."/>
            <person name="Ruiz A."/>
            <person name="Lanza F."/>
            <person name="Haange S.B."/>
            <person name="Oberbach A."/>
            <person name="Till H."/>
            <person name="Bargiela R."/>
            <person name="Campoy C."/>
            <person name="Segura M.T."/>
            <person name="Richter M."/>
            <person name="von Bergen M."/>
            <person name="Seifert J."/>
            <person name="Suarez A."/>
        </authorList>
    </citation>
    <scope>NUCLEOTIDE SEQUENCE</scope>
</reference>
<dbReference type="InterPro" id="IPR001173">
    <property type="entry name" value="Glyco_trans_2-like"/>
</dbReference>
<dbReference type="SUPFAM" id="SSF53448">
    <property type="entry name" value="Nucleotide-diphospho-sugar transferases"/>
    <property type="match status" value="1"/>
</dbReference>
<dbReference type="InterPro" id="IPR029044">
    <property type="entry name" value="Nucleotide-diphossugar_trans"/>
</dbReference>
<dbReference type="GO" id="GO:0016740">
    <property type="term" value="F:transferase activity"/>
    <property type="evidence" value="ECO:0007669"/>
    <property type="project" value="UniProtKB-KW"/>
</dbReference>
<protein>
    <submittedName>
        <fullName evidence="2">Protein containing Glycosyl transferase, family 2 domain protein</fullName>
        <ecNumber evidence="2">2.-.-.-</ecNumber>
    </submittedName>
</protein>
<feature type="non-terminal residue" evidence="2">
    <location>
        <position position="130"/>
    </location>
</feature>
<evidence type="ECO:0000259" key="1">
    <source>
        <dbReference type="Pfam" id="PF00535"/>
    </source>
</evidence>